<dbReference type="InterPro" id="IPR015417">
    <property type="entry name" value="Gly_reductase_pB_sua/b"/>
</dbReference>
<comment type="caution">
    <text evidence="1">The sequence shown here is derived from an EMBL/GenBank/DDBJ whole genome shotgun (WGS) entry which is preliminary data.</text>
</comment>
<accession>A0A8J6NDK2</accession>
<dbReference type="Pfam" id="PF09338">
    <property type="entry name" value="Gly_reductase"/>
    <property type="match status" value="1"/>
</dbReference>
<dbReference type="EMBL" id="JACNJZ010000091">
    <property type="protein sequence ID" value="MBC8317470.1"/>
    <property type="molecule type" value="Genomic_DNA"/>
</dbReference>
<evidence type="ECO:0000313" key="1">
    <source>
        <dbReference type="EMBL" id="MBC8317470.1"/>
    </source>
</evidence>
<sequence>MALTIGSIWIEDIEFGHKSLLRDKILVVNKEDLRNFLLGKDNRIRALDIALAKPEESTRIICVKDVIAPWCKVKGDAPGEGVNHVVKNVAVVTCGKIVGYQEGIIDMSGPGAAYSPFSQTFNVVLDIEVVPGLEPHQHEEVVRLAGLAAANFLGEAIRTSEPDLLETFDSPDVLPVSPDLPKVAYVYMLLSQGLLHDTYVFGQDAKAGMPRIISPHVLMDVSITSGNCVSACDKNTTWHHQNNPLLREMYQRHGKELNFVGVVLTNEPVRLAAKQDSSAKTIELVKSMGAEGAVISKEGFGNPDADQMMLIRGLEEAGVKTTSITDEYAGVDGGSQSLADVTSEADAIISVGNANGLIILPPMDRLLGPIKDLSHLAGAYPQSVHDDRSLEIELQGIIGSTNELGSQRLSCREI</sequence>
<dbReference type="AlphaFoldDB" id="A0A8J6NDK2"/>
<organism evidence="1 2">
    <name type="scientific">Candidatus Desulfobia pelagia</name>
    <dbReference type="NCBI Taxonomy" id="2841692"/>
    <lineage>
        <taxon>Bacteria</taxon>
        <taxon>Pseudomonadati</taxon>
        <taxon>Thermodesulfobacteriota</taxon>
        <taxon>Desulfobulbia</taxon>
        <taxon>Desulfobulbales</taxon>
        <taxon>Desulfobulbaceae</taxon>
        <taxon>Candidatus Desulfobia</taxon>
    </lineage>
</organism>
<gene>
    <name evidence="1" type="ORF">H8E41_06155</name>
</gene>
<dbReference type="Proteomes" id="UP000614424">
    <property type="component" value="Unassembled WGS sequence"/>
</dbReference>
<dbReference type="GO" id="GO:0050485">
    <property type="term" value="F:oxidoreductase activity, acting on X-H and Y-H to form an X-Y bond, with a disulfide as acceptor"/>
    <property type="evidence" value="ECO:0007669"/>
    <property type="project" value="InterPro"/>
</dbReference>
<reference evidence="1 2" key="1">
    <citation type="submission" date="2020-08" db="EMBL/GenBank/DDBJ databases">
        <title>Bridging the membrane lipid divide: bacteria of the FCB group superphylum have the potential to synthesize archaeal ether lipids.</title>
        <authorList>
            <person name="Villanueva L."/>
            <person name="Von Meijenfeldt F.A.B."/>
            <person name="Westbye A.B."/>
            <person name="Yadav S."/>
            <person name="Hopmans E.C."/>
            <person name="Dutilh B.E."/>
            <person name="Sinninghe Damste J.S."/>
        </authorList>
    </citation>
    <scope>NUCLEOTIDE SEQUENCE [LARGE SCALE GENOMIC DNA]</scope>
    <source>
        <strain evidence="1">NIOZ-UU47</strain>
    </source>
</reference>
<proteinExistence type="predicted"/>
<protein>
    <submittedName>
        <fullName evidence="1">Glycine/sarcosine/betaine reductase component B subunit</fullName>
    </submittedName>
</protein>
<evidence type="ECO:0000313" key="2">
    <source>
        <dbReference type="Proteomes" id="UP000614424"/>
    </source>
</evidence>
<name>A0A8J6NDK2_9BACT</name>